<gene>
    <name evidence="1" type="ORF">LMG7974_01951</name>
</gene>
<name>A0ABM8QAJ4_9BACT</name>
<keyword evidence="2" id="KW-1185">Reference proteome</keyword>
<organism evidence="1 2">
    <name type="scientific">Campylobacter majalis</name>
    <dbReference type="NCBI Taxonomy" id="2790656"/>
    <lineage>
        <taxon>Bacteria</taxon>
        <taxon>Pseudomonadati</taxon>
        <taxon>Campylobacterota</taxon>
        <taxon>Epsilonproteobacteria</taxon>
        <taxon>Campylobacterales</taxon>
        <taxon>Campylobacteraceae</taxon>
        <taxon>Campylobacter</taxon>
    </lineage>
</organism>
<proteinExistence type="predicted"/>
<dbReference type="Proteomes" id="UP000789803">
    <property type="component" value="Unassembled WGS sequence"/>
</dbReference>
<dbReference type="EMBL" id="CAJHOF010000050">
    <property type="protein sequence ID" value="CAD7289865.1"/>
    <property type="molecule type" value="Genomic_DNA"/>
</dbReference>
<sequence>MLGGAYGIIKSAKKLDKVDGEFVKSDNNIDAINIKDNIPTRRAPEYIGGKISESNFLISAEQWLGDGYVSLPNGRYISKDGMRQVRYGKHETNSKIHHAHFESYDKPIEKGGRIIENTSVEIIQDVK</sequence>
<reference evidence="1 2" key="1">
    <citation type="submission" date="2020-11" db="EMBL/GenBank/DDBJ databases">
        <authorList>
            <person name="Peeters C."/>
        </authorList>
    </citation>
    <scope>NUCLEOTIDE SEQUENCE [LARGE SCALE GENOMIC DNA]</scope>
    <source>
        <strain evidence="1 2">LMG 7974</strain>
    </source>
</reference>
<evidence type="ECO:0000313" key="2">
    <source>
        <dbReference type="Proteomes" id="UP000789803"/>
    </source>
</evidence>
<comment type="caution">
    <text evidence="1">The sequence shown here is derived from an EMBL/GenBank/DDBJ whole genome shotgun (WGS) entry which is preliminary data.</text>
</comment>
<accession>A0ABM8QAJ4</accession>
<protein>
    <submittedName>
        <fullName evidence="1">Uncharacterized protein</fullName>
    </submittedName>
</protein>
<evidence type="ECO:0000313" key="1">
    <source>
        <dbReference type="EMBL" id="CAD7289865.1"/>
    </source>
</evidence>